<protein>
    <submittedName>
        <fullName evidence="2">Uncharacterized protein</fullName>
    </submittedName>
</protein>
<organism evidence="2 3">
    <name type="scientific">Streptomyces swartbergensis</name>
    <dbReference type="NCBI Taxonomy" id="487165"/>
    <lineage>
        <taxon>Bacteria</taxon>
        <taxon>Bacillati</taxon>
        <taxon>Actinomycetota</taxon>
        <taxon>Actinomycetes</taxon>
        <taxon>Kitasatosporales</taxon>
        <taxon>Streptomycetaceae</taxon>
        <taxon>Streptomyces</taxon>
    </lineage>
</organism>
<evidence type="ECO:0000256" key="1">
    <source>
        <dbReference type="SAM" id="MobiDB-lite"/>
    </source>
</evidence>
<reference evidence="2 3" key="1">
    <citation type="submission" date="2017-05" db="EMBL/GenBank/DDBJ databases">
        <title>Biotechnological potential of actinobacteria isolated from South African environments.</title>
        <authorList>
            <person name="Le Roes-Hill M."/>
            <person name="Prins A."/>
            <person name="Durrell K.A."/>
        </authorList>
    </citation>
    <scope>NUCLEOTIDE SEQUENCE [LARGE SCALE GENOMIC DNA]</scope>
    <source>
        <strain evidence="2 3">HMC13</strain>
    </source>
</reference>
<dbReference type="Proteomes" id="UP000195105">
    <property type="component" value="Unassembled WGS sequence"/>
</dbReference>
<proteinExistence type="predicted"/>
<gene>
    <name evidence="2" type="ORF">CA983_33410</name>
</gene>
<name>A0A243RKP4_9ACTN</name>
<feature type="region of interest" description="Disordered" evidence="1">
    <location>
        <begin position="1"/>
        <end position="30"/>
    </location>
</feature>
<dbReference type="AlphaFoldDB" id="A0A243RKP4"/>
<feature type="compositionally biased region" description="Polar residues" evidence="1">
    <location>
        <begin position="1"/>
        <end position="22"/>
    </location>
</feature>
<comment type="caution">
    <text evidence="2">The sequence shown here is derived from an EMBL/GenBank/DDBJ whole genome shotgun (WGS) entry which is preliminary data.</text>
</comment>
<keyword evidence="3" id="KW-1185">Reference proteome</keyword>
<accession>A0A243RKP4</accession>
<evidence type="ECO:0000313" key="3">
    <source>
        <dbReference type="Proteomes" id="UP000195105"/>
    </source>
</evidence>
<dbReference type="EMBL" id="NGFN01000299">
    <property type="protein sequence ID" value="OUC95458.1"/>
    <property type="molecule type" value="Genomic_DNA"/>
</dbReference>
<sequence>MDSLTHPNDSGISESDGPSTVTDALDAASSDRVPLETDGLFARYGKRPARPADLADVVAHLAPILD</sequence>
<evidence type="ECO:0000313" key="2">
    <source>
        <dbReference type="EMBL" id="OUC95458.1"/>
    </source>
</evidence>